<evidence type="ECO:0000313" key="7">
    <source>
        <dbReference type="EMBL" id="MBE9223126.1"/>
    </source>
</evidence>
<comment type="function">
    <text evidence="5">May be involved in the biosynthesis of molybdopterin.</text>
</comment>
<sequence>MVIPHPDKSFIIVNCGIITISDSRTFDDDNSGKLIKNKLLEIGHNITFYQIIKDDYDGIKTLLNSLILKENIDILILTGGTGISLRDNTFEVVDSLLDKNIPGFGEIFRHLSYGEIGSRAMVSRAIAGICKRKIIFALPGSSNAVELAMDKLILPELNHLITQLEIRNN</sequence>
<dbReference type="InterPro" id="IPR001453">
    <property type="entry name" value="MoaB/Mog_dom"/>
</dbReference>
<comment type="pathway">
    <text evidence="1 5">Cofactor biosynthesis; molybdopterin biosynthesis.</text>
</comment>
<evidence type="ECO:0000256" key="4">
    <source>
        <dbReference type="ARBA" id="ARBA00023150"/>
    </source>
</evidence>
<feature type="domain" description="MoaB/Mog" evidence="6">
    <location>
        <begin position="16"/>
        <end position="160"/>
    </location>
</feature>
<reference evidence="7 8" key="1">
    <citation type="submission" date="2020-10" db="EMBL/GenBank/DDBJ databases">
        <authorList>
            <person name="Castelo-Branco R."/>
            <person name="Eusebio N."/>
            <person name="Adriana R."/>
            <person name="Vieira A."/>
            <person name="Brugerolle De Fraissinette N."/>
            <person name="Rezende De Castro R."/>
            <person name="Schneider M.P."/>
            <person name="Vasconcelos V."/>
            <person name="Leao P.N."/>
        </authorList>
    </citation>
    <scope>NUCLEOTIDE SEQUENCE [LARGE SCALE GENOMIC DNA]</scope>
    <source>
        <strain evidence="7 8">LEGE 03274</strain>
    </source>
</reference>
<dbReference type="PANTHER" id="PTHR43232:SF2">
    <property type="entry name" value="MOLYBDENUM COFACTOR BIOSYNTHESIS PROTEIN B"/>
    <property type="match status" value="1"/>
</dbReference>
<dbReference type="InterPro" id="IPR036425">
    <property type="entry name" value="MoaB/Mog-like_dom_sf"/>
</dbReference>
<comment type="similarity">
    <text evidence="2 5">Belongs to the MoaB/Mog family.</text>
</comment>
<accession>A0ABR9V6J6</accession>
<evidence type="ECO:0000256" key="3">
    <source>
        <dbReference type="ARBA" id="ARBA00015262"/>
    </source>
</evidence>
<dbReference type="InterPro" id="IPR008284">
    <property type="entry name" value="MoCF_biosynth_CS"/>
</dbReference>
<dbReference type="CDD" id="cd00886">
    <property type="entry name" value="MogA_MoaB"/>
    <property type="match status" value="1"/>
</dbReference>
<comment type="caution">
    <text evidence="7">The sequence shown here is derived from an EMBL/GenBank/DDBJ whole genome shotgun (WGS) entry which is preliminary data.</text>
</comment>
<dbReference type="InterPro" id="IPR012245">
    <property type="entry name" value="MoaB"/>
</dbReference>
<dbReference type="NCBIfam" id="TIGR00177">
    <property type="entry name" value="molyb_syn"/>
    <property type="match status" value="1"/>
</dbReference>
<protein>
    <recommendedName>
        <fullName evidence="3 5">Molybdenum cofactor biosynthesis protein B</fullName>
    </recommendedName>
</protein>
<dbReference type="RefSeq" id="WP_193801265.1">
    <property type="nucleotide sequence ID" value="NZ_JADEWC010000023.1"/>
</dbReference>
<evidence type="ECO:0000259" key="6">
    <source>
        <dbReference type="SMART" id="SM00852"/>
    </source>
</evidence>
<dbReference type="SUPFAM" id="SSF53218">
    <property type="entry name" value="Molybdenum cofactor biosynthesis proteins"/>
    <property type="match status" value="1"/>
</dbReference>
<proteinExistence type="inferred from homology"/>
<dbReference type="PROSITE" id="PS01078">
    <property type="entry name" value="MOCF_BIOSYNTHESIS_1"/>
    <property type="match status" value="1"/>
</dbReference>
<evidence type="ECO:0000256" key="2">
    <source>
        <dbReference type="ARBA" id="ARBA00006112"/>
    </source>
</evidence>
<evidence type="ECO:0000313" key="8">
    <source>
        <dbReference type="Proteomes" id="UP000654604"/>
    </source>
</evidence>
<evidence type="ECO:0000256" key="5">
    <source>
        <dbReference type="PIRNR" id="PIRNR006443"/>
    </source>
</evidence>
<keyword evidence="4 5" id="KW-0501">Molybdenum cofactor biosynthesis</keyword>
<organism evidence="7 8">
    <name type="scientific">Cyanobacterium stanieri LEGE 03274</name>
    <dbReference type="NCBI Taxonomy" id="1828756"/>
    <lineage>
        <taxon>Bacteria</taxon>
        <taxon>Bacillati</taxon>
        <taxon>Cyanobacteriota</taxon>
        <taxon>Cyanophyceae</taxon>
        <taxon>Oscillatoriophycideae</taxon>
        <taxon>Chroococcales</taxon>
        <taxon>Geminocystaceae</taxon>
        <taxon>Cyanobacterium</taxon>
    </lineage>
</organism>
<dbReference type="Gene3D" id="3.40.980.10">
    <property type="entry name" value="MoaB/Mog-like domain"/>
    <property type="match status" value="1"/>
</dbReference>
<dbReference type="PANTHER" id="PTHR43232">
    <property type="entry name" value="MOLYBDENUM COFACTOR BIOSYNTHESIS PROTEIN B"/>
    <property type="match status" value="1"/>
</dbReference>
<dbReference type="Proteomes" id="UP000654604">
    <property type="component" value="Unassembled WGS sequence"/>
</dbReference>
<keyword evidence="8" id="KW-1185">Reference proteome</keyword>
<name>A0ABR9V6J6_9CHRO</name>
<dbReference type="SMART" id="SM00852">
    <property type="entry name" value="MoCF_biosynth"/>
    <property type="match status" value="1"/>
</dbReference>
<evidence type="ECO:0000256" key="1">
    <source>
        <dbReference type="ARBA" id="ARBA00005046"/>
    </source>
</evidence>
<dbReference type="Pfam" id="PF00994">
    <property type="entry name" value="MoCF_biosynth"/>
    <property type="match status" value="1"/>
</dbReference>
<gene>
    <name evidence="7" type="ORF">IQ215_10510</name>
</gene>
<dbReference type="EMBL" id="JADEWC010000023">
    <property type="protein sequence ID" value="MBE9223126.1"/>
    <property type="molecule type" value="Genomic_DNA"/>
</dbReference>
<dbReference type="PIRSF" id="PIRSF006443">
    <property type="entry name" value="MoaB"/>
    <property type="match status" value="1"/>
</dbReference>